<keyword evidence="3" id="KW-1185">Reference proteome</keyword>
<dbReference type="Gene3D" id="1.10.10.60">
    <property type="entry name" value="Homeodomain-like"/>
    <property type="match status" value="1"/>
</dbReference>
<reference evidence="2" key="1">
    <citation type="submission" date="2018-11" db="EMBL/GenBank/DDBJ databases">
        <authorList>
            <person name="Alioto T."/>
            <person name="Alioto T."/>
        </authorList>
    </citation>
    <scope>NUCLEOTIDE SEQUENCE</scope>
</reference>
<proteinExistence type="predicted"/>
<gene>
    <name evidence="2" type="ORF">MGAL_10B055246</name>
</gene>
<dbReference type="EMBL" id="UYJE01006149">
    <property type="protein sequence ID" value="VDI43379.1"/>
    <property type="molecule type" value="Genomic_DNA"/>
</dbReference>
<dbReference type="GO" id="GO:0003677">
    <property type="term" value="F:DNA binding"/>
    <property type="evidence" value="ECO:0007669"/>
    <property type="project" value="InterPro"/>
</dbReference>
<dbReference type="Pfam" id="PF05225">
    <property type="entry name" value="HTH_psq"/>
    <property type="match status" value="1"/>
</dbReference>
<organism evidence="2 3">
    <name type="scientific">Mytilus galloprovincialis</name>
    <name type="common">Mediterranean mussel</name>
    <dbReference type="NCBI Taxonomy" id="29158"/>
    <lineage>
        <taxon>Eukaryota</taxon>
        <taxon>Metazoa</taxon>
        <taxon>Spiralia</taxon>
        <taxon>Lophotrochozoa</taxon>
        <taxon>Mollusca</taxon>
        <taxon>Bivalvia</taxon>
        <taxon>Autobranchia</taxon>
        <taxon>Pteriomorphia</taxon>
        <taxon>Mytilida</taxon>
        <taxon>Mytiloidea</taxon>
        <taxon>Mytilidae</taxon>
        <taxon>Mytilinae</taxon>
        <taxon>Mytilus</taxon>
    </lineage>
</organism>
<sequence length="93" mass="10764">MAGIYYTTENFTVGKQYNEENLSVSDYTLRLDHQSRRSRNYDPLYLDMAVDSVLTGKLNPTQASREFRVPRQTIVNRLNKIKPKVTPQNINAV</sequence>
<feature type="domain" description="HTH psq-type" evidence="1">
    <location>
        <begin position="46"/>
        <end position="79"/>
    </location>
</feature>
<comment type="caution">
    <text evidence="2">The sequence shown here is derived from an EMBL/GenBank/DDBJ whole genome shotgun (WGS) entry which is preliminary data.</text>
</comment>
<evidence type="ECO:0000259" key="1">
    <source>
        <dbReference type="Pfam" id="PF05225"/>
    </source>
</evidence>
<evidence type="ECO:0000313" key="2">
    <source>
        <dbReference type="EMBL" id="VDI43379.1"/>
    </source>
</evidence>
<evidence type="ECO:0000313" key="3">
    <source>
        <dbReference type="Proteomes" id="UP000596742"/>
    </source>
</evidence>
<name>A0A8B6F4G8_MYTGA</name>
<accession>A0A8B6F4G8</accession>
<dbReference type="Proteomes" id="UP000596742">
    <property type="component" value="Unassembled WGS sequence"/>
</dbReference>
<dbReference type="InterPro" id="IPR009057">
    <property type="entry name" value="Homeodomain-like_sf"/>
</dbReference>
<protein>
    <recommendedName>
        <fullName evidence="1">HTH psq-type domain-containing protein</fullName>
    </recommendedName>
</protein>
<dbReference type="InterPro" id="IPR007889">
    <property type="entry name" value="HTH_Psq"/>
</dbReference>
<dbReference type="OrthoDB" id="6359816at2759"/>
<dbReference type="AlphaFoldDB" id="A0A8B6F4G8"/>
<dbReference type="SUPFAM" id="SSF46689">
    <property type="entry name" value="Homeodomain-like"/>
    <property type="match status" value="1"/>
</dbReference>